<dbReference type="PANTHER" id="PTHR11219:SF69">
    <property type="entry name" value="TENEURIN-A"/>
    <property type="match status" value="1"/>
</dbReference>
<protein>
    <submittedName>
        <fullName evidence="5">RHS domain-containing protein</fullName>
    </submittedName>
</protein>
<dbReference type="Proteomes" id="UP001143391">
    <property type="component" value="Unassembled WGS sequence"/>
</dbReference>
<evidence type="ECO:0000256" key="1">
    <source>
        <dbReference type="ARBA" id="ARBA00022536"/>
    </source>
</evidence>
<feature type="non-terminal residue" evidence="5">
    <location>
        <position position="1"/>
    </location>
</feature>
<dbReference type="InterPro" id="IPR056823">
    <property type="entry name" value="TEN-like_YD-shell"/>
</dbReference>
<keyword evidence="3" id="KW-1015">Disulfide bond</keyword>
<gene>
    <name evidence="5" type="ORF">NLU14_22040</name>
</gene>
<feature type="non-terminal residue" evidence="5">
    <location>
        <position position="89"/>
    </location>
</feature>
<dbReference type="EMBL" id="JANCMW010000206">
    <property type="protein sequence ID" value="MDF0752909.1"/>
    <property type="molecule type" value="Genomic_DNA"/>
</dbReference>
<evidence type="ECO:0000313" key="6">
    <source>
        <dbReference type="Proteomes" id="UP001143391"/>
    </source>
</evidence>
<dbReference type="Gene3D" id="2.180.10.10">
    <property type="entry name" value="RHS repeat-associated core"/>
    <property type="match status" value="1"/>
</dbReference>
<keyword evidence="2" id="KW-0677">Repeat</keyword>
<reference evidence="5" key="1">
    <citation type="submission" date="2022-07" db="EMBL/GenBank/DDBJ databases">
        <title>Marinobacter iranensis a new bacterium isolate from a hipersaline lake in Iran.</title>
        <authorList>
            <person name="Mohammad A.M.A."/>
            <person name="Cristina S.-P."/>
            <person name="Antonio V."/>
        </authorList>
    </citation>
    <scope>NUCLEOTIDE SEQUENCE</scope>
    <source>
        <strain evidence="5">71-i</strain>
    </source>
</reference>
<proteinExistence type="predicted"/>
<name>A0ABT5YGT8_9GAMM</name>
<dbReference type="PANTHER" id="PTHR11219">
    <property type="entry name" value="TENEURIN AND N-ACETYLGLUCOSAMINE-1-PHOSPHODIESTER ALPHA-N-ACETYLGLUCOSAMINIDASE"/>
    <property type="match status" value="1"/>
</dbReference>
<dbReference type="RefSeq" id="WP_275710637.1">
    <property type="nucleotide sequence ID" value="NZ_JANCMW010000206.1"/>
</dbReference>
<accession>A0ABT5YGT8</accession>
<evidence type="ECO:0000256" key="2">
    <source>
        <dbReference type="ARBA" id="ARBA00022737"/>
    </source>
</evidence>
<keyword evidence="1" id="KW-0245">EGF-like domain</keyword>
<dbReference type="InterPro" id="IPR051216">
    <property type="entry name" value="Teneurin"/>
</dbReference>
<comment type="caution">
    <text evidence="5">The sequence shown here is derived from an EMBL/GenBank/DDBJ whole genome shotgun (WGS) entry which is preliminary data.</text>
</comment>
<feature type="domain" description="Teneurin-like YD-shell" evidence="4">
    <location>
        <begin position="9"/>
        <end position="89"/>
    </location>
</feature>
<evidence type="ECO:0000313" key="5">
    <source>
        <dbReference type="EMBL" id="MDF0752909.1"/>
    </source>
</evidence>
<evidence type="ECO:0000259" key="4">
    <source>
        <dbReference type="Pfam" id="PF25023"/>
    </source>
</evidence>
<evidence type="ECO:0000256" key="3">
    <source>
        <dbReference type="ARBA" id="ARBA00023157"/>
    </source>
</evidence>
<sequence>KQRFEYTLGHTPTSFTENGTTYYLLTDQLGSPRVITDSAGQVVKAIEYDAYGNVTSDSNPTITIPFGFAGGLKDSDTGLIRFGYRDYDP</sequence>
<keyword evidence="6" id="KW-1185">Reference proteome</keyword>
<dbReference type="Pfam" id="PF25023">
    <property type="entry name" value="TEN_YD-shell"/>
    <property type="match status" value="1"/>
</dbReference>
<organism evidence="5 6">
    <name type="scientific">Marinobacter iranensis</name>
    <dbReference type="NCBI Taxonomy" id="2962607"/>
    <lineage>
        <taxon>Bacteria</taxon>
        <taxon>Pseudomonadati</taxon>
        <taxon>Pseudomonadota</taxon>
        <taxon>Gammaproteobacteria</taxon>
        <taxon>Pseudomonadales</taxon>
        <taxon>Marinobacteraceae</taxon>
        <taxon>Marinobacter</taxon>
    </lineage>
</organism>